<dbReference type="SUPFAM" id="SSF55486">
    <property type="entry name" value="Metalloproteases ('zincins'), catalytic domain"/>
    <property type="match status" value="1"/>
</dbReference>
<evidence type="ECO:0000256" key="3">
    <source>
        <dbReference type="ARBA" id="ARBA00022723"/>
    </source>
</evidence>
<evidence type="ECO:0000256" key="8">
    <source>
        <dbReference type="ARBA" id="ARBA00023157"/>
    </source>
</evidence>
<dbReference type="PANTHER" id="PTHR47466">
    <property type="match status" value="1"/>
</dbReference>
<keyword evidence="11" id="KW-1185">Reference proteome</keyword>
<dbReference type="Proteomes" id="UP000554837">
    <property type="component" value="Unassembled WGS sequence"/>
</dbReference>
<dbReference type="PANTHER" id="PTHR47466:SF1">
    <property type="entry name" value="METALLOPROTEASE MEP1 (AFU_ORTHOLOGUE AFUA_1G07730)-RELATED"/>
    <property type="match status" value="1"/>
</dbReference>
<keyword evidence="6" id="KW-0862">Zinc</keyword>
<protein>
    <recommendedName>
        <fullName evidence="9">Peptidase M43 pregnancy-associated plasma-A domain-containing protein</fullName>
    </recommendedName>
</protein>
<evidence type="ECO:0000256" key="6">
    <source>
        <dbReference type="ARBA" id="ARBA00022833"/>
    </source>
</evidence>
<keyword evidence="4" id="KW-0732">Signal</keyword>
<comment type="similarity">
    <text evidence="1">Belongs to the peptidase M43B family.</text>
</comment>
<dbReference type="CDD" id="cd04275">
    <property type="entry name" value="ZnMc_pappalysin_like"/>
    <property type="match status" value="1"/>
</dbReference>
<gene>
    <name evidence="10" type="ORF">HNQ51_000711</name>
</gene>
<evidence type="ECO:0000256" key="2">
    <source>
        <dbReference type="ARBA" id="ARBA00022670"/>
    </source>
</evidence>
<evidence type="ECO:0000313" key="10">
    <source>
        <dbReference type="EMBL" id="MBB5203418.1"/>
    </source>
</evidence>
<accession>A0A840S1X4</accession>
<proteinExistence type="inferred from homology"/>
<dbReference type="GO" id="GO:0008237">
    <property type="term" value="F:metallopeptidase activity"/>
    <property type="evidence" value="ECO:0007669"/>
    <property type="project" value="UniProtKB-KW"/>
</dbReference>
<name>A0A840S1X4_9BURK</name>
<keyword evidence="8" id="KW-1015">Disulfide bond</keyword>
<dbReference type="Gene3D" id="3.40.390.10">
    <property type="entry name" value="Collagenase (Catalytic Domain)"/>
    <property type="match status" value="1"/>
</dbReference>
<organism evidence="10 11">
    <name type="scientific">Inhella inkyongensis</name>
    <dbReference type="NCBI Taxonomy" id="392593"/>
    <lineage>
        <taxon>Bacteria</taxon>
        <taxon>Pseudomonadati</taxon>
        <taxon>Pseudomonadota</taxon>
        <taxon>Betaproteobacteria</taxon>
        <taxon>Burkholderiales</taxon>
        <taxon>Sphaerotilaceae</taxon>
        <taxon>Inhella</taxon>
    </lineage>
</organism>
<comment type="caution">
    <text evidence="10">The sequence shown here is derived from an EMBL/GenBank/DDBJ whole genome shotgun (WGS) entry which is preliminary data.</text>
</comment>
<evidence type="ECO:0000313" key="11">
    <source>
        <dbReference type="Proteomes" id="UP000554837"/>
    </source>
</evidence>
<evidence type="ECO:0000259" key="9">
    <source>
        <dbReference type="Pfam" id="PF05572"/>
    </source>
</evidence>
<dbReference type="GO" id="GO:0046872">
    <property type="term" value="F:metal ion binding"/>
    <property type="evidence" value="ECO:0007669"/>
    <property type="project" value="UniProtKB-KW"/>
</dbReference>
<feature type="domain" description="Peptidase M43 pregnancy-associated plasma-A" evidence="9">
    <location>
        <begin position="54"/>
        <end position="147"/>
    </location>
</feature>
<reference evidence="10 11" key="1">
    <citation type="submission" date="2020-08" db="EMBL/GenBank/DDBJ databases">
        <title>Genomic Encyclopedia of Type Strains, Phase IV (KMG-IV): sequencing the most valuable type-strain genomes for metagenomic binning, comparative biology and taxonomic classification.</title>
        <authorList>
            <person name="Goeker M."/>
        </authorList>
    </citation>
    <scope>NUCLEOTIDE SEQUENCE [LARGE SCALE GENOMIC DNA]</scope>
    <source>
        <strain evidence="10 11">DSM 23958</strain>
    </source>
</reference>
<keyword evidence="5" id="KW-0378">Hydrolase</keyword>
<evidence type="ECO:0000256" key="7">
    <source>
        <dbReference type="ARBA" id="ARBA00023049"/>
    </source>
</evidence>
<evidence type="ECO:0000256" key="1">
    <source>
        <dbReference type="ARBA" id="ARBA00008721"/>
    </source>
</evidence>
<keyword evidence="7" id="KW-0482">Metalloprotease</keyword>
<dbReference type="Pfam" id="PF05572">
    <property type="entry name" value="Peptidase_M43"/>
    <property type="match status" value="1"/>
</dbReference>
<dbReference type="InterPro" id="IPR024079">
    <property type="entry name" value="MetalloPept_cat_dom_sf"/>
</dbReference>
<dbReference type="AlphaFoldDB" id="A0A840S1X4"/>
<evidence type="ECO:0000256" key="5">
    <source>
        <dbReference type="ARBA" id="ARBA00022801"/>
    </source>
</evidence>
<keyword evidence="2" id="KW-0645">Protease</keyword>
<dbReference type="EMBL" id="JACHHO010000001">
    <property type="protein sequence ID" value="MBB5203418.1"/>
    <property type="molecule type" value="Genomic_DNA"/>
</dbReference>
<dbReference type="InterPro" id="IPR008754">
    <property type="entry name" value="Peptidase_M43"/>
</dbReference>
<sequence length="156" mass="16497">MKTALRQGSADDLNIYSNNAGGGLLGWATFPSSYASKPKDDGVVILFSSVPGGTAAPYNEGDTGTHEVGHWLGLYHTFQGGCARSGTKGGDLVEDTPAEKSPAYGCPTGQDSCTRLAGLDPITNFMDYTDDVCMNQFSAGQRARMQALWSTYRAGK</sequence>
<evidence type="ECO:0000256" key="4">
    <source>
        <dbReference type="ARBA" id="ARBA00022729"/>
    </source>
</evidence>
<keyword evidence="3" id="KW-0479">Metal-binding</keyword>
<dbReference type="GO" id="GO:0006508">
    <property type="term" value="P:proteolysis"/>
    <property type="evidence" value="ECO:0007669"/>
    <property type="project" value="UniProtKB-KW"/>
</dbReference>